<protein>
    <submittedName>
        <fullName evidence="1">Uncharacterized protein</fullName>
    </submittedName>
</protein>
<comment type="caution">
    <text evidence="1">The sequence shown here is derived from an EMBL/GenBank/DDBJ whole genome shotgun (WGS) entry which is preliminary data.</text>
</comment>
<organism evidence="1 2">
    <name type="scientific">Enterocloster clostridioformis</name>
    <dbReference type="NCBI Taxonomy" id="1531"/>
    <lineage>
        <taxon>Bacteria</taxon>
        <taxon>Bacillati</taxon>
        <taxon>Bacillota</taxon>
        <taxon>Clostridia</taxon>
        <taxon>Lachnospirales</taxon>
        <taxon>Lachnospiraceae</taxon>
        <taxon>Enterocloster</taxon>
    </lineage>
</organism>
<dbReference type="EMBL" id="FOIO01000131">
    <property type="protein sequence ID" value="SEU22514.1"/>
    <property type="molecule type" value="Genomic_DNA"/>
</dbReference>
<reference evidence="1 2" key="1">
    <citation type="submission" date="2016-10" db="EMBL/GenBank/DDBJ databases">
        <authorList>
            <person name="Varghese N."/>
            <person name="Submissions S."/>
        </authorList>
    </citation>
    <scope>NUCLEOTIDE SEQUENCE [LARGE SCALE GENOMIC DNA]</scope>
    <source>
        <strain evidence="1 2">NLAE-zl-C196</strain>
    </source>
</reference>
<evidence type="ECO:0000313" key="2">
    <source>
        <dbReference type="Proteomes" id="UP000182121"/>
    </source>
</evidence>
<dbReference type="Proteomes" id="UP000182121">
    <property type="component" value="Unassembled WGS sequence"/>
</dbReference>
<evidence type="ECO:0000313" key="1">
    <source>
        <dbReference type="EMBL" id="SEU22514.1"/>
    </source>
</evidence>
<proteinExistence type="predicted"/>
<dbReference type="AlphaFoldDB" id="A0A1I0KDR1"/>
<accession>A0A1I0KDR1</accession>
<sequence>METKGIIATTHIDRHGDKIEKEALETLVQAINTQESAIAVSVEHDGLAMPIGKVLKGNLVQLPDGEFAVTTVQEIFDVHSITPKNSDETFYMAGSEQDYRPFADFKIENTDRLTVSFDPNNFTQKDFTEIKNFLLEEDVEIELEVRKSLIPDPEIVFHLIEGTFICLIGKKVVENLADDIAADISSCYRIIKNTILKFAHYSIPANRPKTYRLREQGEYMRELAVRTSDPNVVFEALQPDKLEKIETLIKGTLGQFNVSPAKVQLLYDAGDKEWKLNYLLTTSGQAIGTEKCYKRTRDLFNSLGHEDGSANVSIAGLNPAVINVVDEDDSK</sequence>
<dbReference type="RefSeq" id="WP_074664585.1">
    <property type="nucleotide sequence ID" value="NZ_FOIO01000131.1"/>
</dbReference>
<name>A0A1I0KDR1_9FIRM</name>
<gene>
    <name evidence="1" type="ORF">SAMN05216521_11311</name>
</gene>